<keyword evidence="7" id="KW-0238">DNA-binding</keyword>
<sequence length="87" mass="9813">METGLDIDSTSRFLQVDDKMTDSACVTLMSQKMKGLKDLLLAEKLNTSAIQLLLTAQSQVQVVKRGRQTNEFDFMSAGRTTKRSRRE</sequence>
<keyword evidence="11" id="KW-1185">Reference proteome</keyword>
<dbReference type="GO" id="GO:0000785">
    <property type="term" value="C:chromatin"/>
    <property type="evidence" value="ECO:0007669"/>
    <property type="project" value="TreeGrafter"/>
</dbReference>
<keyword evidence="3" id="KW-0678">Repressor</keyword>
<evidence type="ECO:0000256" key="6">
    <source>
        <dbReference type="ARBA" id="ARBA00023015"/>
    </source>
</evidence>
<dbReference type="STRING" id="407821.A0A087UN60"/>
<dbReference type="Proteomes" id="UP000054359">
    <property type="component" value="Unassembled WGS sequence"/>
</dbReference>
<comment type="subcellular location">
    <subcellularLocation>
        <location evidence="1">Nucleus</location>
    </subcellularLocation>
</comment>
<dbReference type="EMBL" id="KK120670">
    <property type="protein sequence ID" value="KFM78799.1"/>
    <property type="molecule type" value="Genomic_DNA"/>
</dbReference>
<evidence type="ECO:0000256" key="7">
    <source>
        <dbReference type="ARBA" id="ARBA00023125"/>
    </source>
</evidence>
<dbReference type="GO" id="GO:0008285">
    <property type="term" value="P:negative regulation of cell population proliferation"/>
    <property type="evidence" value="ECO:0007669"/>
    <property type="project" value="TreeGrafter"/>
</dbReference>
<evidence type="ECO:0000256" key="9">
    <source>
        <dbReference type="ARBA" id="ARBA00023242"/>
    </source>
</evidence>
<evidence type="ECO:0000256" key="2">
    <source>
        <dbReference type="ARBA" id="ARBA00021162"/>
    </source>
</evidence>
<dbReference type="Pfam" id="PF05053">
    <property type="entry name" value="Menin"/>
    <property type="match status" value="1"/>
</dbReference>
<keyword evidence="9" id="KW-0539">Nucleus</keyword>
<evidence type="ECO:0000256" key="8">
    <source>
        <dbReference type="ARBA" id="ARBA00023163"/>
    </source>
</evidence>
<keyword evidence="6" id="KW-0805">Transcription regulation</keyword>
<evidence type="ECO:0000313" key="11">
    <source>
        <dbReference type="Proteomes" id="UP000054359"/>
    </source>
</evidence>
<dbReference type="GO" id="GO:0000976">
    <property type="term" value="F:transcription cis-regulatory region binding"/>
    <property type="evidence" value="ECO:0007669"/>
    <property type="project" value="TreeGrafter"/>
</dbReference>
<evidence type="ECO:0000313" key="10">
    <source>
        <dbReference type="EMBL" id="KFM78799.1"/>
    </source>
</evidence>
<dbReference type="AlphaFoldDB" id="A0A087UN60"/>
<evidence type="ECO:0000256" key="5">
    <source>
        <dbReference type="ARBA" id="ARBA00022853"/>
    </source>
</evidence>
<keyword evidence="8" id="KW-0804">Transcription</keyword>
<reference evidence="10 11" key="1">
    <citation type="submission" date="2013-11" db="EMBL/GenBank/DDBJ databases">
        <title>Genome sequencing of Stegodyphus mimosarum.</title>
        <authorList>
            <person name="Bechsgaard J."/>
        </authorList>
    </citation>
    <scope>NUCLEOTIDE SEQUENCE [LARGE SCALE GENOMIC DNA]</scope>
</reference>
<gene>
    <name evidence="10" type="ORF">X975_15086</name>
</gene>
<dbReference type="GO" id="GO:0003682">
    <property type="term" value="F:chromatin binding"/>
    <property type="evidence" value="ECO:0007669"/>
    <property type="project" value="TreeGrafter"/>
</dbReference>
<protein>
    <recommendedName>
        <fullName evidence="2">Menin</fullName>
    </recommendedName>
</protein>
<organism evidence="10 11">
    <name type="scientific">Stegodyphus mimosarum</name>
    <name type="common">African social velvet spider</name>
    <dbReference type="NCBI Taxonomy" id="407821"/>
    <lineage>
        <taxon>Eukaryota</taxon>
        <taxon>Metazoa</taxon>
        <taxon>Ecdysozoa</taxon>
        <taxon>Arthropoda</taxon>
        <taxon>Chelicerata</taxon>
        <taxon>Arachnida</taxon>
        <taxon>Araneae</taxon>
        <taxon>Araneomorphae</taxon>
        <taxon>Entelegynae</taxon>
        <taxon>Eresoidea</taxon>
        <taxon>Eresidae</taxon>
        <taxon>Stegodyphus</taxon>
    </lineage>
</organism>
<dbReference type="PANTHER" id="PTHR12693:SF3">
    <property type="entry name" value="MENIN"/>
    <property type="match status" value="1"/>
</dbReference>
<keyword evidence="4" id="KW-0597">Phosphoprotein</keyword>
<accession>A0A087UN60</accession>
<dbReference type="GO" id="GO:0006325">
    <property type="term" value="P:chromatin organization"/>
    <property type="evidence" value="ECO:0007669"/>
    <property type="project" value="UniProtKB-KW"/>
</dbReference>
<dbReference type="InterPro" id="IPR007747">
    <property type="entry name" value="Menin"/>
</dbReference>
<dbReference type="GO" id="GO:0006357">
    <property type="term" value="P:regulation of transcription by RNA polymerase II"/>
    <property type="evidence" value="ECO:0007669"/>
    <property type="project" value="TreeGrafter"/>
</dbReference>
<dbReference type="GO" id="GO:0045786">
    <property type="term" value="P:negative regulation of cell cycle"/>
    <property type="evidence" value="ECO:0007669"/>
    <property type="project" value="TreeGrafter"/>
</dbReference>
<evidence type="ECO:0000256" key="4">
    <source>
        <dbReference type="ARBA" id="ARBA00022553"/>
    </source>
</evidence>
<evidence type="ECO:0000256" key="3">
    <source>
        <dbReference type="ARBA" id="ARBA00022491"/>
    </source>
</evidence>
<dbReference type="GO" id="GO:0035097">
    <property type="term" value="C:histone methyltransferase complex"/>
    <property type="evidence" value="ECO:0007669"/>
    <property type="project" value="TreeGrafter"/>
</dbReference>
<proteinExistence type="predicted"/>
<evidence type="ECO:0000256" key="1">
    <source>
        <dbReference type="ARBA" id="ARBA00004123"/>
    </source>
</evidence>
<name>A0A087UN60_STEMI</name>
<dbReference type="PANTHER" id="PTHR12693">
    <property type="entry name" value="MENIN"/>
    <property type="match status" value="1"/>
</dbReference>
<feature type="non-terminal residue" evidence="10">
    <location>
        <position position="87"/>
    </location>
</feature>
<dbReference type="GO" id="GO:0000403">
    <property type="term" value="F:Y-form DNA binding"/>
    <property type="evidence" value="ECO:0007669"/>
    <property type="project" value="TreeGrafter"/>
</dbReference>
<keyword evidence="5" id="KW-0156">Chromatin regulator</keyword>
<dbReference type="OrthoDB" id="5962932at2759"/>